<proteinExistence type="predicted"/>
<dbReference type="GO" id="GO:0036228">
    <property type="term" value="P:protein localization to nuclear inner membrane"/>
    <property type="evidence" value="ECO:0007669"/>
    <property type="project" value="TreeGrafter"/>
</dbReference>
<dbReference type="GO" id="GO:0006405">
    <property type="term" value="P:RNA export from nucleus"/>
    <property type="evidence" value="ECO:0007669"/>
    <property type="project" value="TreeGrafter"/>
</dbReference>
<keyword evidence="3" id="KW-0539">Nucleus</keyword>
<dbReference type="PANTHER" id="PTHR10350">
    <property type="entry name" value="NUCLEAR PORE COMPLEX PROTEIN NUP155"/>
    <property type="match status" value="1"/>
</dbReference>
<dbReference type="InterPro" id="IPR007187">
    <property type="entry name" value="Nucleoporin_Nup133/Nup155_C"/>
</dbReference>
<dbReference type="InterPro" id="IPR004870">
    <property type="entry name" value="Nucleoporin_Nup155"/>
</dbReference>
<evidence type="ECO:0000256" key="3">
    <source>
        <dbReference type="ARBA" id="ARBA00023242"/>
    </source>
</evidence>
<evidence type="ECO:0000259" key="4">
    <source>
        <dbReference type="Pfam" id="PF03177"/>
    </source>
</evidence>
<dbReference type="InterPro" id="IPR042537">
    <property type="entry name" value="Nucleoporin_Nup155_C_2"/>
</dbReference>
<protein>
    <recommendedName>
        <fullName evidence="4">Nucleoporin Nup133/Nup155-like C-terminal domain-containing protein</fullName>
    </recommendedName>
</protein>
<dbReference type="GO" id="GO:0044611">
    <property type="term" value="C:nuclear pore inner ring"/>
    <property type="evidence" value="ECO:0007669"/>
    <property type="project" value="TreeGrafter"/>
</dbReference>
<dbReference type="Gene3D" id="1.20.120.1880">
    <property type="entry name" value="Nucleoporin, helical C-terminal domain"/>
    <property type="match status" value="1"/>
</dbReference>
<comment type="subcellular location">
    <subcellularLocation>
        <location evidence="1">Nucleus</location>
    </subcellularLocation>
</comment>
<dbReference type="GO" id="GO:0006606">
    <property type="term" value="P:protein import into nucleus"/>
    <property type="evidence" value="ECO:0007669"/>
    <property type="project" value="TreeGrafter"/>
</dbReference>
<organism evidence="5">
    <name type="scientific">Pseudictyota dubia</name>
    <dbReference type="NCBI Taxonomy" id="2749911"/>
    <lineage>
        <taxon>Eukaryota</taxon>
        <taxon>Sar</taxon>
        <taxon>Stramenopiles</taxon>
        <taxon>Ochrophyta</taxon>
        <taxon>Bacillariophyta</taxon>
        <taxon>Mediophyceae</taxon>
        <taxon>Biddulphiophycidae</taxon>
        <taxon>Eupodiscales</taxon>
        <taxon>Odontellaceae</taxon>
        <taxon>Pseudictyota</taxon>
    </lineage>
</organism>
<dbReference type="InterPro" id="IPR042538">
    <property type="entry name" value="Nucleoporin_Nup155_C_3"/>
</dbReference>
<keyword evidence="2" id="KW-0813">Transport</keyword>
<sequence>MVSVCSSSRDPDFLRSLYEYLIDTEHADVLLRINSPALECWLRDERKDVNLLWRYYARNGRDALAGETMRRRGCAADKVQLDERVECLEKALNSFASASERGGEQDISEAPFFSLADGNLSRTAPRQRQRAPTREELGRAFTQVKEQLEVARLQQRILHASESVPKSSLDDAKRDALSFSLVSATDLYNDFAAPLALYDLCLLMLCTCGNNDPATISTLWRSILSEEVLPCKTRSPEAYAFINEMARTSMVEENCQLLTDEWTGNTSPMLFEDGTWIPRLRDRVTSLGKELYGKGADYTFPIELLIECLEGLRRAHDAAIVSSSSTDSSTPSESNPWPLMIFLDVGVHFSSLLGAYDAVFFSRGGHGITGQGEDHGDLLQRLASIGEVLKLWASTAFSSSKQSFGGGRGEDMGNGTSNMNATNDAFVQLSQAVSSGGLLSRIDVYKASLESSMGNNDERSSLYSMFRDVEDSIKRST</sequence>
<evidence type="ECO:0000256" key="1">
    <source>
        <dbReference type="ARBA" id="ARBA00004123"/>
    </source>
</evidence>
<dbReference type="Gene3D" id="1.25.40.440">
    <property type="entry name" value="Nucleoporin, helical domain, central subdomain"/>
    <property type="match status" value="1"/>
</dbReference>
<dbReference type="PANTHER" id="PTHR10350:SF6">
    <property type="entry name" value="NUCLEAR PORE COMPLEX PROTEIN NUP155"/>
    <property type="match status" value="1"/>
</dbReference>
<evidence type="ECO:0000313" key="5">
    <source>
        <dbReference type="EMBL" id="CAD8298481.1"/>
    </source>
</evidence>
<dbReference type="GO" id="GO:0017056">
    <property type="term" value="F:structural constituent of nuclear pore"/>
    <property type="evidence" value="ECO:0007669"/>
    <property type="project" value="InterPro"/>
</dbReference>
<evidence type="ECO:0000256" key="2">
    <source>
        <dbReference type="ARBA" id="ARBA00022448"/>
    </source>
</evidence>
<dbReference type="EMBL" id="HBED01008067">
    <property type="protein sequence ID" value="CAD8298481.1"/>
    <property type="molecule type" value="Transcribed_RNA"/>
</dbReference>
<name>A0A7R9Z0R8_9STRA</name>
<dbReference type="GO" id="GO:0000972">
    <property type="term" value="P:transcription-dependent tethering of RNA polymerase II gene DNA at nuclear periphery"/>
    <property type="evidence" value="ECO:0007669"/>
    <property type="project" value="TreeGrafter"/>
</dbReference>
<dbReference type="Pfam" id="PF03177">
    <property type="entry name" value="Nucleoporin_C"/>
    <property type="match status" value="1"/>
</dbReference>
<feature type="domain" description="Nucleoporin Nup133/Nup155-like C-terminal" evidence="4">
    <location>
        <begin position="3"/>
        <end position="394"/>
    </location>
</feature>
<gene>
    <name evidence="5" type="ORF">TDUB1175_LOCUS3940</name>
</gene>
<dbReference type="AlphaFoldDB" id="A0A7R9Z0R8"/>
<reference evidence="5" key="1">
    <citation type="submission" date="2021-01" db="EMBL/GenBank/DDBJ databases">
        <authorList>
            <person name="Corre E."/>
            <person name="Pelletier E."/>
            <person name="Niang G."/>
            <person name="Scheremetjew M."/>
            <person name="Finn R."/>
            <person name="Kale V."/>
            <person name="Holt S."/>
            <person name="Cochrane G."/>
            <person name="Meng A."/>
            <person name="Brown T."/>
            <person name="Cohen L."/>
        </authorList>
    </citation>
    <scope>NUCLEOTIDE SEQUENCE</scope>
    <source>
        <strain evidence="5">CCMP147</strain>
    </source>
</reference>
<accession>A0A7R9Z0R8</accession>